<sequence>MKHKRLALFLTGLVLTGAVGLNTSDVAEAKLTTEETLYSQNNHIDNPDLETENPGIVRAWEFPQVDTYYALASNVTVTGPFGGNLFNGNDNNKTYNRVLPKGSVWQAFGVTHRGDGYYYDLGGNQWLEAKQAKLAVVTLNDAYLNVIISQNLANAHVHLLALNGGWIWNGYWGNQYVEIGQYHTYGFGIRETFYVVYPDGSTYNIGQ</sequence>
<evidence type="ECO:0000313" key="1">
    <source>
        <dbReference type="EMBL" id="KRM36732.1"/>
    </source>
</evidence>
<gene>
    <name evidence="1" type="ORF">FC83_GL002607</name>
</gene>
<accession>X0PU50</accession>
<dbReference type="STRING" id="1423734.FC83_GL002607"/>
<dbReference type="AlphaFoldDB" id="X0PU50"/>
<organism evidence="1 2">
    <name type="scientific">Agrilactobacillus composti DSM 18527 = JCM 14202</name>
    <dbReference type="NCBI Taxonomy" id="1423734"/>
    <lineage>
        <taxon>Bacteria</taxon>
        <taxon>Bacillati</taxon>
        <taxon>Bacillota</taxon>
        <taxon>Bacilli</taxon>
        <taxon>Lactobacillales</taxon>
        <taxon>Lactobacillaceae</taxon>
        <taxon>Agrilactobacillus</taxon>
    </lineage>
</organism>
<name>X0PU50_9LACO</name>
<comment type="caution">
    <text evidence="1">The sequence shown here is derived from an EMBL/GenBank/DDBJ whole genome shotgun (WGS) entry which is preliminary data.</text>
</comment>
<protein>
    <recommendedName>
        <fullName evidence="3">Surface layer protein A domain-containing protein</fullName>
    </recommendedName>
</protein>
<dbReference type="Proteomes" id="UP000051236">
    <property type="component" value="Unassembled WGS sequence"/>
</dbReference>
<dbReference type="EMBL" id="AZGA01000002">
    <property type="protein sequence ID" value="KRM36732.1"/>
    <property type="molecule type" value="Genomic_DNA"/>
</dbReference>
<dbReference type="PATRIC" id="fig|1423734.3.peg.2643"/>
<proteinExistence type="predicted"/>
<keyword evidence="2" id="KW-1185">Reference proteome</keyword>
<evidence type="ECO:0000313" key="2">
    <source>
        <dbReference type="Proteomes" id="UP000051236"/>
    </source>
</evidence>
<evidence type="ECO:0008006" key="3">
    <source>
        <dbReference type="Google" id="ProtNLM"/>
    </source>
</evidence>
<dbReference type="OrthoDB" id="2323075at2"/>
<dbReference type="RefSeq" id="WP_035455479.1">
    <property type="nucleotide sequence ID" value="NZ_AZGA01000002.1"/>
</dbReference>
<reference evidence="1 2" key="1">
    <citation type="journal article" date="2015" name="Genome Announc.">
        <title>Expanding the biotechnology potential of lactobacilli through comparative genomics of 213 strains and associated genera.</title>
        <authorList>
            <person name="Sun Z."/>
            <person name="Harris H.M."/>
            <person name="McCann A."/>
            <person name="Guo C."/>
            <person name="Argimon S."/>
            <person name="Zhang W."/>
            <person name="Yang X."/>
            <person name="Jeffery I.B."/>
            <person name="Cooney J.C."/>
            <person name="Kagawa T.F."/>
            <person name="Liu W."/>
            <person name="Song Y."/>
            <person name="Salvetti E."/>
            <person name="Wrobel A."/>
            <person name="Rasinkangas P."/>
            <person name="Parkhill J."/>
            <person name="Rea M.C."/>
            <person name="O'Sullivan O."/>
            <person name="Ritari J."/>
            <person name="Douillard F.P."/>
            <person name="Paul Ross R."/>
            <person name="Yang R."/>
            <person name="Briner A.E."/>
            <person name="Felis G.E."/>
            <person name="de Vos W.M."/>
            <person name="Barrangou R."/>
            <person name="Klaenhammer T.R."/>
            <person name="Caufield P.W."/>
            <person name="Cui Y."/>
            <person name="Zhang H."/>
            <person name="O'Toole P.W."/>
        </authorList>
    </citation>
    <scope>NUCLEOTIDE SEQUENCE [LARGE SCALE GENOMIC DNA]</scope>
    <source>
        <strain evidence="1 2">DSM 18527</strain>
    </source>
</reference>